<dbReference type="PANTHER" id="PTHR31938:SF4">
    <property type="entry name" value="NUCLEAR SPECKLE SPLICING REGULATORY PROTEIN 1"/>
    <property type="match status" value="1"/>
</dbReference>
<keyword evidence="2" id="KW-0175">Coiled coil</keyword>
<dbReference type="Proteomes" id="UP001165740">
    <property type="component" value="Chromosome 12"/>
</dbReference>
<evidence type="ECO:0000259" key="4">
    <source>
        <dbReference type="Pfam" id="PF09745"/>
    </source>
</evidence>
<dbReference type="InterPro" id="IPR018612">
    <property type="entry name" value="NSRP1_N"/>
</dbReference>
<dbReference type="PANTHER" id="PTHR31938">
    <property type="entry name" value="NUCLEAR SPECKLE SPLICING REGULATORY PROTEIN 1"/>
    <property type="match status" value="1"/>
</dbReference>
<dbReference type="RefSeq" id="XP_055863160.1">
    <property type="nucleotide sequence ID" value="XM_056007185.1"/>
</dbReference>
<sequence length="179" mass="20570">MADKIKTAFGLTVLKKSGESKTKRVHSSFNVFGGENDEEANGKQTSCQKLSIAVKRKAQMDIDKALKEDPTVYEYDSIHDDLQATQSQVGAKEKSSEKKVQKEREEEGEKFREKEKFVTASYKKKMLQMAEDEEREKREVAMENMLDVTKQKDLSGFYRYLLRAKTGNQVVEETKKKVN</sequence>
<comment type="similarity">
    <text evidence="1">Belongs to the NSRP1 family.</text>
</comment>
<reference evidence="6" key="1">
    <citation type="submission" date="2025-08" db="UniProtKB">
        <authorList>
            <consortium name="RefSeq"/>
        </authorList>
    </citation>
    <scope>IDENTIFICATION</scope>
</reference>
<evidence type="ECO:0000313" key="5">
    <source>
        <dbReference type="Proteomes" id="UP001165740"/>
    </source>
</evidence>
<feature type="region of interest" description="Disordered" evidence="3">
    <location>
        <begin position="84"/>
        <end position="112"/>
    </location>
</feature>
<keyword evidence="5" id="KW-1185">Reference proteome</keyword>
<evidence type="ECO:0000256" key="3">
    <source>
        <dbReference type="SAM" id="MobiDB-lite"/>
    </source>
</evidence>
<dbReference type="AlphaFoldDB" id="A0A9W2YKI2"/>
<protein>
    <submittedName>
        <fullName evidence="6">Nuclear speckle splicing regulatory protein 1-like isoform X2</fullName>
    </submittedName>
</protein>
<dbReference type="InterPro" id="IPR042816">
    <property type="entry name" value="Nsrp1"/>
</dbReference>
<dbReference type="GO" id="GO:0000381">
    <property type="term" value="P:regulation of alternative mRNA splicing, via spliceosome"/>
    <property type="evidence" value="ECO:0007669"/>
    <property type="project" value="InterPro"/>
</dbReference>
<accession>A0A9W2YKI2</accession>
<name>A0A9W2YKI2_BIOGL</name>
<dbReference type="Pfam" id="PF09745">
    <property type="entry name" value="NSRP1_N"/>
    <property type="match status" value="1"/>
</dbReference>
<feature type="domain" description="Nuclear speckle splicing regulatory protein 1 N-terminal" evidence="4">
    <location>
        <begin position="92"/>
        <end position="151"/>
    </location>
</feature>
<feature type="compositionally biased region" description="Basic and acidic residues" evidence="3">
    <location>
        <begin position="91"/>
        <end position="112"/>
    </location>
</feature>
<proteinExistence type="inferred from homology"/>
<evidence type="ECO:0000256" key="2">
    <source>
        <dbReference type="ARBA" id="ARBA00023054"/>
    </source>
</evidence>
<gene>
    <name evidence="6" type="primary">LOC129922183</name>
</gene>
<organism evidence="5 6">
    <name type="scientific">Biomphalaria glabrata</name>
    <name type="common">Bloodfluke planorb</name>
    <name type="synonym">Freshwater snail</name>
    <dbReference type="NCBI Taxonomy" id="6526"/>
    <lineage>
        <taxon>Eukaryota</taxon>
        <taxon>Metazoa</taxon>
        <taxon>Spiralia</taxon>
        <taxon>Lophotrochozoa</taxon>
        <taxon>Mollusca</taxon>
        <taxon>Gastropoda</taxon>
        <taxon>Heterobranchia</taxon>
        <taxon>Euthyneura</taxon>
        <taxon>Panpulmonata</taxon>
        <taxon>Hygrophila</taxon>
        <taxon>Lymnaeoidea</taxon>
        <taxon>Planorbidae</taxon>
        <taxon>Biomphalaria</taxon>
    </lineage>
</organism>
<evidence type="ECO:0000256" key="1">
    <source>
        <dbReference type="ARBA" id="ARBA00010126"/>
    </source>
</evidence>
<evidence type="ECO:0000313" key="6">
    <source>
        <dbReference type="RefSeq" id="XP_055863160.1"/>
    </source>
</evidence>
<dbReference type="GeneID" id="129922183"/>